<comment type="caution">
    <text evidence="1">The sequence shown here is derived from an EMBL/GenBank/DDBJ whole genome shotgun (WGS) entry which is preliminary data.</text>
</comment>
<reference evidence="1 2" key="1">
    <citation type="journal article" date="2020" name="Nat. Food">
        <title>A phased Vanilla planifolia genome enables genetic improvement of flavour and production.</title>
        <authorList>
            <person name="Hasing T."/>
            <person name="Tang H."/>
            <person name="Brym M."/>
            <person name="Khazi F."/>
            <person name="Huang T."/>
            <person name="Chambers A.H."/>
        </authorList>
    </citation>
    <scope>NUCLEOTIDE SEQUENCE [LARGE SCALE GENOMIC DNA]</scope>
    <source>
        <tissue evidence="1">Leaf</tissue>
    </source>
</reference>
<gene>
    <name evidence="1" type="ORF">HPP92_023223</name>
</gene>
<evidence type="ECO:0000313" key="1">
    <source>
        <dbReference type="EMBL" id="KAG0458066.1"/>
    </source>
</evidence>
<dbReference type="Proteomes" id="UP000636800">
    <property type="component" value="Chromosome 12"/>
</dbReference>
<evidence type="ECO:0000313" key="2">
    <source>
        <dbReference type="Proteomes" id="UP000636800"/>
    </source>
</evidence>
<dbReference type="OrthoDB" id="766273at2759"/>
<proteinExistence type="predicted"/>
<accession>A0A835UG23</accession>
<organism evidence="1 2">
    <name type="scientific">Vanilla planifolia</name>
    <name type="common">Vanilla</name>
    <dbReference type="NCBI Taxonomy" id="51239"/>
    <lineage>
        <taxon>Eukaryota</taxon>
        <taxon>Viridiplantae</taxon>
        <taxon>Streptophyta</taxon>
        <taxon>Embryophyta</taxon>
        <taxon>Tracheophyta</taxon>
        <taxon>Spermatophyta</taxon>
        <taxon>Magnoliopsida</taxon>
        <taxon>Liliopsida</taxon>
        <taxon>Asparagales</taxon>
        <taxon>Orchidaceae</taxon>
        <taxon>Vanilloideae</taxon>
        <taxon>Vanilleae</taxon>
        <taxon>Vanilla</taxon>
    </lineage>
</organism>
<sequence>MWACGVRRRGRMRFITDDGRPKPPSFPGWPIAVVSLVAAGDTYSQVRGNIRGVVLALRQRGPVFGCPSHQ</sequence>
<protein>
    <submittedName>
        <fullName evidence="1">Uncharacterized protein</fullName>
    </submittedName>
</protein>
<dbReference type="AlphaFoldDB" id="A0A835UG23"/>
<keyword evidence="2" id="KW-1185">Reference proteome</keyword>
<name>A0A835UG23_VANPL</name>
<dbReference type="EMBL" id="JADCNL010000012">
    <property type="protein sequence ID" value="KAG0458066.1"/>
    <property type="molecule type" value="Genomic_DNA"/>
</dbReference>